<sequence length="229" mass="25465">MIGKAITALGVASLTLSGAASAEPEPYSIYYTIPMVAPMYRYSACLLEDQLEPFEASLERCQTIRAELDLLNEDIIPDFHRGQESWRSGQYIQALNGVERNAREIRQTGHAVPVAFVTYLKCASIAVMNDKDFKNSSAVSGNLAYDECRKPLFTAIKSDMTEYKKKAWRLYRRVDFRGRFLTPSGSTSRIQGGWNGHTMSQGLLKIEDLPCVAQVFGSAASVDETICND</sequence>
<comment type="caution">
    <text evidence="2">The sequence shown here is derived from an EMBL/GenBank/DDBJ whole genome shotgun (WGS) entry which is preliminary data.</text>
</comment>
<gene>
    <name evidence="2" type="ORF">GCM10010989_06410</name>
</gene>
<reference evidence="2 3" key="1">
    <citation type="journal article" date="2014" name="Int. J. Syst. Evol. Microbiol.">
        <title>Complete genome sequence of Corynebacterium casei LMG S-19264T (=DSM 44701T), isolated from a smear-ripened cheese.</title>
        <authorList>
            <consortium name="US DOE Joint Genome Institute (JGI-PGF)"/>
            <person name="Walter F."/>
            <person name="Albersmeier A."/>
            <person name="Kalinowski J."/>
            <person name="Ruckert C."/>
        </authorList>
    </citation>
    <scope>NUCLEOTIDE SEQUENCE [LARGE SCALE GENOMIC DNA]</scope>
    <source>
        <strain evidence="2 3">CGMCC 1.15358</strain>
    </source>
</reference>
<dbReference type="EMBL" id="BMIO01000002">
    <property type="protein sequence ID" value="GGD34943.1"/>
    <property type="molecule type" value="Genomic_DNA"/>
</dbReference>
<proteinExistence type="predicted"/>
<evidence type="ECO:0000313" key="2">
    <source>
        <dbReference type="EMBL" id="GGD34943.1"/>
    </source>
</evidence>
<accession>A0A916Y9Q1</accession>
<evidence type="ECO:0000256" key="1">
    <source>
        <dbReference type="SAM" id="SignalP"/>
    </source>
</evidence>
<feature type="signal peptide" evidence="1">
    <location>
        <begin position="1"/>
        <end position="22"/>
    </location>
</feature>
<keyword evidence="1" id="KW-0732">Signal</keyword>
<organism evidence="2 3">
    <name type="scientific">Croceicoccus pelagius</name>
    <dbReference type="NCBI Taxonomy" id="1703341"/>
    <lineage>
        <taxon>Bacteria</taxon>
        <taxon>Pseudomonadati</taxon>
        <taxon>Pseudomonadota</taxon>
        <taxon>Alphaproteobacteria</taxon>
        <taxon>Sphingomonadales</taxon>
        <taxon>Erythrobacteraceae</taxon>
        <taxon>Croceicoccus</taxon>
    </lineage>
</organism>
<protein>
    <recommendedName>
        <fullName evidence="4">DUF1311 domain-containing protein</fullName>
    </recommendedName>
</protein>
<keyword evidence="3" id="KW-1185">Reference proteome</keyword>
<dbReference type="Proteomes" id="UP000598997">
    <property type="component" value="Unassembled WGS sequence"/>
</dbReference>
<name>A0A916Y9Q1_9SPHN</name>
<feature type="chain" id="PRO_5037196290" description="DUF1311 domain-containing protein" evidence="1">
    <location>
        <begin position="23"/>
        <end position="229"/>
    </location>
</feature>
<evidence type="ECO:0008006" key="4">
    <source>
        <dbReference type="Google" id="ProtNLM"/>
    </source>
</evidence>
<evidence type="ECO:0000313" key="3">
    <source>
        <dbReference type="Proteomes" id="UP000598997"/>
    </source>
</evidence>
<dbReference type="RefSeq" id="WP_066764391.1">
    <property type="nucleotide sequence ID" value="NZ_BMIO01000002.1"/>
</dbReference>
<dbReference type="AlphaFoldDB" id="A0A916Y9Q1"/>